<keyword evidence="3" id="KW-1185">Reference proteome</keyword>
<feature type="transmembrane region" description="Helical" evidence="1">
    <location>
        <begin position="43"/>
        <end position="64"/>
    </location>
</feature>
<keyword evidence="1" id="KW-0812">Transmembrane</keyword>
<dbReference type="HOGENOM" id="CLU_1004260_0_0_11"/>
<accession>A9WSY6</accession>
<sequence>MSRLAHSIYLCFLVKAAHREASRFQISIDGGLFVSRRRFFVSFVNLCRIAVGALLAVALVAGVLPAWSSPQQALADNSVGLGSNSAISPAADKQGVLKLWQQGGAVTKLSARAALLGDDVQLKEFIDSGQYDALKQDYRTTAIQISLVARANTRKAAEAALADGSWQVLQKFVVDGWKAAWLIDDRKDAFSAVEDGTPSVKTAAKNAIAAGDAAIQEFVATGKTAAETVDKRKEIYKLFYSSPTVKKVAGEVIQVNTLRSLRRLLAIRPICSCSPRR</sequence>
<dbReference type="Proteomes" id="UP000002007">
    <property type="component" value="Chromosome"/>
</dbReference>
<evidence type="ECO:0000313" key="3">
    <source>
        <dbReference type="Proteomes" id="UP000002007"/>
    </source>
</evidence>
<evidence type="ECO:0000256" key="1">
    <source>
        <dbReference type="SAM" id="Phobius"/>
    </source>
</evidence>
<dbReference type="Pfam" id="PF03752">
    <property type="entry name" value="ALF"/>
    <property type="match status" value="2"/>
</dbReference>
<evidence type="ECO:0000313" key="2">
    <source>
        <dbReference type="EMBL" id="ABY23924.1"/>
    </source>
</evidence>
<dbReference type="KEGG" id="rsa:RSal33209_2192"/>
<gene>
    <name evidence="2" type="ordered locus">RSal33209_2192</name>
</gene>
<organism evidence="2 3">
    <name type="scientific">Renibacterium salmoninarum (strain ATCC 33209 / DSM 20767 / JCM 11484 / NBRC 15589 / NCIMB 2235)</name>
    <dbReference type="NCBI Taxonomy" id="288705"/>
    <lineage>
        <taxon>Bacteria</taxon>
        <taxon>Bacillati</taxon>
        <taxon>Actinomycetota</taxon>
        <taxon>Actinomycetes</taxon>
        <taxon>Micrococcales</taxon>
        <taxon>Micrococcaceae</taxon>
        <taxon>Renibacterium</taxon>
    </lineage>
</organism>
<dbReference type="AlphaFoldDB" id="A9WSY6"/>
<dbReference type="EMBL" id="CP000910">
    <property type="protein sequence ID" value="ABY23924.1"/>
    <property type="molecule type" value="Genomic_DNA"/>
</dbReference>
<name>A9WSY6_RENSM</name>
<protein>
    <submittedName>
        <fullName evidence="2">Uncharacterized protein</fullName>
    </submittedName>
</protein>
<dbReference type="InterPro" id="IPR005506">
    <property type="entry name" value="DUF312_ALF"/>
</dbReference>
<reference evidence="3" key="1">
    <citation type="journal article" date="2008" name="J. Bacteriol.">
        <title>Genome sequence of the fish pathogen Renibacterium salmoninarum suggests reductive evolution away from an environmental Arthrobacter ancestor.</title>
        <authorList>
            <person name="Wiens G.D."/>
            <person name="Rockey D.D."/>
            <person name="Wu Z."/>
            <person name="Chang J."/>
            <person name="Levy R."/>
            <person name="Crane S."/>
            <person name="Chen D.S."/>
            <person name="Capri G.R."/>
            <person name="Burnett J.R."/>
            <person name="Sudheesh P.S."/>
            <person name="Schipma M.J."/>
            <person name="Burd H."/>
            <person name="Bhattacharyya A."/>
            <person name="Rhodes L.D."/>
            <person name="Kaul R."/>
            <person name="Strom M.S."/>
        </authorList>
    </citation>
    <scope>NUCLEOTIDE SEQUENCE [LARGE SCALE GENOMIC DNA]</scope>
    <source>
        <strain evidence="3">ATCC 33209 / DSM 20767 / JCM 11484 / NBRC 15589 / NCIMB 2235</strain>
    </source>
</reference>
<keyword evidence="1" id="KW-1133">Transmembrane helix</keyword>
<keyword evidence="1" id="KW-0472">Membrane</keyword>
<proteinExistence type="predicted"/>
<dbReference type="eggNOG" id="COG3209">
    <property type="taxonomic scope" value="Bacteria"/>
</dbReference>
<dbReference type="STRING" id="288705.RSal33209_2192"/>